<dbReference type="AlphaFoldDB" id="A0A6P2CLB5"/>
<dbReference type="RefSeq" id="WP_010838734.1">
    <property type="nucleotide sequence ID" value="NZ_QRCM01000001.1"/>
</dbReference>
<accession>A0A6P2CLB5</accession>
<evidence type="ECO:0000313" key="4">
    <source>
        <dbReference type="Proteomes" id="UP000471120"/>
    </source>
</evidence>
<name>A0A6P2CLB5_9NOCA</name>
<gene>
    <name evidence="3" type="ORF">DW322_12330</name>
</gene>
<evidence type="ECO:0000256" key="2">
    <source>
        <dbReference type="SAM" id="SignalP"/>
    </source>
</evidence>
<sequence length="166" mass="17209">MTVTSPRRFTRRAALRAAAIATGAFALVPTLASCADDAPPEPDPLSPLAARARADAQAAAAAVALAPDRAAALTVVAEQRTEHADALDAEIARALGRYEDGTIPETAPTPEPTPPAPPTSLDEIRDRLREAAREAADTARTQDGHRAGLLASIAAACRTHVEVQLP</sequence>
<dbReference type="EMBL" id="QRCM01000001">
    <property type="protein sequence ID" value="TXG92640.1"/>
    <property type="molecule type" value="Genomic_DNA"/>
</dbReference>
<reference evidence="3 4" key="1">
    <citation type="submission" date="2018-07" db="EMBL/GenBank/DDBJ databases">
        <title>Genome sequence of Rhodococcus rhodnii ATCC 35071 from Rhodnius prolixus.</title>
        <authorList>
            <person name="Patel V."/>
            <person name="Vogel K.J."/>
        </authorList>
    </citation>
    <scope>NUCLEOTIDE SEQUENCE [LARGE SCALE GENOMIC DNA]</scope>
    <source>
        <strain evidence="3 4">ATCC 35071</strain>
    </source>
</reference>
<dbReference type="PROSITE" id="PS51318">
    <property type="entry name" value="TAT"/>
    <property type="match status" value="1"/>
</dbReference>
<organism evidence="3 4">
    <name type="scientific">Rhodococcus rhodnii</name>
    <dbReference type="NCBI Taxonomy" id="38312"/>
    <lineage>
        <taxon>Bacteria</taxon>
        <taxon>Bacillati</taxon>
        <taxon>Actinomycetota</taxon>
        <taxon>Actinomycetes</taxon>
        <taxon>Mycobacteriales</taxon>
        <taxon>Nocardiaceae</taxon>
        <taxon>Rhodococcus</taxon>
    </lineage>
</organism>
<comment type="caution">
    <text evidence="3">The sequence shown here is derived from an EMBL/GenBank/DDBJ whole genome shotgun (WGS) entry which is preliminary data.</text>
</comment>
<feature type="chain" id="PRO_5038787770" evidence="2">
    <location>
        <begin position="27"/>
        <end position="166"/>
    </location>
</feature>
<dbReference type="Proteomes" id="UP000471120">
    <property type="component" value="Unassembled WGS sequence"/>
</dbReference>
<feature type="region of interest" description="Disordered" evidence="1">
    <location>
        <begin position="99"/>
        <end position="121"/>
    </location>
</feature>
<evidence type="ECO:0000313" key="3">
    <source>
        <dbReference type="EMBL" id="TXG92640.1"/>
    </source>
</evidence>
<dbReference type="InterPro" id="IPR006311">
    <property type="entry name" value="TAT_signal"/>
</dbReference>
<proteinExistence type="predicted"/>
<feature type="compositionally biased region" description="Pro residues" evidence="1">
    <location>
        <begin position="107"/>
        <end position="118"/>
    </location>
</feature>
<keyword evidence="2" id="KW-0732">Signal</keyword>
<dbReference type="PROSITE" id="PS51257">
    <property type="entry name" value="PROKAR_LIPOPROTEIN"/>
    <property type="match status" value="1"/>
</dbReference>
<feature type="signal peptide" evidence="2">
    <location>
        <begin position="1"/>
        <end position="26"/>
    </location>
</feature>
<evidence type="ECO:0000256" key="1">
    <source>
        <dbReference type="SAM" id="MobiDB-lite"/>
    </source>
</evidence>
<protein>
    <submittedName>
        <fullName evidence="3">Uncharacterized protein</fullName>
    </submittedName>
</protein>